<organism evidence="1 2">
    <name type="scientific">Salix koriyanagi</name>
    <dbReference type="NCBI Taxonomy" id="2511006"/>
    <lineage>
        <taxon>Eukaryota</taxon>
        <taxon>Viridiplantae</taxon>
        <taxon>Streptophyta</taxon>
        <taxon>Embryophyta</taxon>
        <taxon>Tracheophyta</taxon>
        <taxon>Spermatophyta</taxon>
        <taxon>Magnoliopsida</taxon>
        <taxon>eudicotyledons</taxon>
        <taxon>Gunneridae</taxon>
        <taxon>Pentapetalae</taxon>
        <taxon>rosids</taxon>
        <taxon>fabids</taxon>
        <taxon>Malpighiales</taxon>
        <taxon>Salicaceae</taxon>
        <taxon>Saliceae</taxon>
        <taxon>Salix</taxon>
    </lineage>
</organism>
<accession>A0A9Q0T4T2</accession>
<evidence type="ECO:0000313" key="1">
    <source>
        <dbReference type="EMBL" id="KAJ6701374.1"/>
    </source>
</evidence>
<comment type="caution">
    <text evidence="1">The sequence shown here is derived from an EMBL/GenBank/DDBJ whole genome shotgun (WGS) entry which is preliminary data.</text>
</comment>
<sequence length="81" mass="9374">MGWKWRSWIRRRRLVAWGGSLGVPGGSLSIDWPWRETRLGSIGVCYKLWGEIANAEECVQQDSRFCEEVSREGLEEERDCG</sequence>
<dbReference type="EMBL" id="JAPFFM010000016">
    <property type="protein sequence ID" value="KAJ6701374.1"/>
    <property type="molecule type" value="Genomic_DNA"/>
</dbReference>
<evidence type="ECO:0000313" key="2">
    <source>
        <dbReference type="Proteomes" id="UP001151752"/>
    </source>
</evidence>
<reference evidence="1" key="1">
    <citation type="submission" date="2022-11" db="EMBL/GenBank/DDBJ databases">
        <authorList>
            <person name="Hyden B.L."/>
            <person name="Feng K."/>
            <person name="Yates T."/>
            <person name="Jawdy S."/>
            <person name="Smart L.B."/>
            <person name="Muchero W."/>
        </authorList>
    </citation>
    <scope>NUCLEOTIDE SEQUENCE</scope>
    <source>
        <tissue evidence="1">Shoot tip</tissue>
    </source>
</reference>
<name>A0A9Q0T4T2_9ROSI</name>
<dbReference type="AlphaFoldDB" id="A0A9Q0T4T2"/>
<keyword evidence="2" id="KW-1185">Reference proteome</keyword>
<reference evidence="1" key="2">
    <citation type="journal article" date="2023" name="Int. J. Mol. Sci.">
        <title>De Novo Assembly and Annotation of 11 Diverse Shrub Willow (Salix) Genomes Reveals Novel Gene Organization in Sex-Linked Regions.</title>
        <authorList>
            <person name="Hyden B."/>
            <person name="Feng K."/>
            <person name="Yates T.B."/>
            <person name="Jawdy S."/>
            <person name="Cereghino C."/>
            <person name="Smart L.B."/>
            <person name="Muchero W."/>
        </authorList>
    </citation>
    <scope>NUCLEOTIDE SEQUENCE</scope>
    <source>
        <tissue evidence="1">Shoot tip</tissue>
    </source>
</reference>
<protein>
    <submittedName>
        <fullName evidence="1">Uncharacterized protein</fullName>
    </submittedName>
</protein>
<gene>
    <name evidence="1" type="ORF">OIU74_012686</name>
</gene>
<dbReference type="Proteomes" id="UP001151752">
    <property type="component" value="Chromosome 1"/>
</dbReference>
<proteinExistence type="predicted"/>